<feature type="compositionally biased region" description="Polar residues" evidence="1">
    <location>
        <begin position="431"/>
        <end position="452"/>
    </location>
</feature>
<evidence type="ECO:0000256" key="1">
    <source>
        <dbReference type="SAM" id="MobiDB-lite"/>
    </source>
</evidence>
<evidence type="ECO:0000313" key="2">
    <source>
        <dbReference type="EMBL" id="KAJ4951543.1"/>
    </source>
</evidence>
<accession>A0A9Q0JV84</accession>
<gene>
    <name evidence="2" type="ORF">NE237_028375</name>
</gene>
<evidence type="ECO:0000313" key="3">
    <source>
        <dbReference type="Proteomes" id="UP001141806"/>
    </source>
</evidence>
<dbReference type="PANTHER" id="PTHR38530">
    <property type="entry name" value="OS06G0468300 PROTEIN"/>
    <property type="match status" value="1"/>
</dbReference>
<organism evidence="2 3">
    <name type="scientific">Protea cynaroides</name>
    <dbReference type="NCBI Taxonomy" id="273540"/>
    <lineage>
        <taxon>Eukaryota</taxon>
        <taxon>Viridiplantae</taxon>
        <taxon>Streptophyta</taxon>
        <taxon>Embryophyta</taxon>
        <taxon>Tracheophyta</taxon>
        <taxon>Spermatophyta</taxon>
        <taxon>Magnoliopsida</taxon>
        <taxon>Proteales</taxon>
        <taxon>Proteaceae</taxon>
        <taxon>Protea</taxon>
    </lineage>
</organism>
<feature type="compositionally biased region" description="Low complexity" evidence="1">
    <location>
        <begin position="47"/>
        <end position="58"/>
    </location>
</feature>
<protein>
    <submittedName>
        <fullName evidence="2">Uncharacterized protein</fullName>
    </submittedName>
</protein>
<feature type="region of interest" description="Disordered" evidence="1">
    <location>
        <begin position="431"/>
        <end position="455"/>
    </location>
</feature>
<feature type="compositionally biased region" description="Low complexity" evidence="1">
    <location>
        <begin position="14"/>
        <end position="25"/>
    </location>
</feature>
<keyword evidence="3" id="KW-1185">Reference proteome</keyword>
<proteinExistence type="predicted"/>
<feature type="region of interest" description="Disordered" evidence="1">
    <location>
        <begin position="1"/>
        <end position="62"/>
    </location>
</feature>
<comment type="caution">
    <text evidence="2">The sequence shown here is derived from an EMBL/GenBank/DDBJ whole genome shotgun (WGS) entry which is preliminary data.</text>
</comment>
<dbReference type="EMBL" id="JAMYWD010000012">
    <property type="protein sequence ID" value="KAJ4951543.1"/>
    <property type="molecule type" value="Genomic_DNA"/>
</dbReference>
<sequence>MVEEVEEGEGTSKSGSAAGAAAATDTDARSSLPPRKRILAGMKQNGSASADSSSSASSVRLRTRTRELPNISDCHACGARTSNKGKDKLLTLDSEWRVVLLCKKCFDGVESAKICSYCFMEVSEESAGCRECERRIHRACIMKYPGFSPCSNSGSGSFTCIDCWVPRSLANSNGRCRSRKPRGDSKILEYACSVGNSRVSDTGACSKSLEDVVKDANVAAEKKIAAATLAREKAFTKAVAARRAAELATSALNLAAVAVRDDTREKDSPASCALIVDDAELARQLHRAINSSPRISKNLCSLNSDCLHSPRMCHCGGNSLDRASDPGSPSVCGKLEICTDNKLFENPDKTISEPSVRILTSDHDSSTDLSALGEYTNVEKDSSPRVKQCEENGKHGVIVSSENVFEVGPLKIMDGKDNKVELSMKEEEASCSNKLVNSSGDDNSTESGSQSYQKKDELQYKLSNKGGTRWQVSCDGDSSVLQNKRYNESDRYLRKYCKRHSSLKAVLNRKSKFLYEDLPLESQASATGLPCLPLDCYKWAVCKPVVNLHR</sequence>
<dbReference type="OrthoDB" id="730111at2759"/>
<dbReference type="Proteomes" id="UP001141806">
    <property type="component" value="Unassembled WGS sequence"/>
</dbReference>
<name>A0A9Q0JV84_9MAGN</name>
<dbReference type="AlphaFoldDB" id="A0A9Q0JV84"/>
<reference evidence="2" key="1">
    <citation type="journal article" date="2023" name="Plant J.">
        <title>The genome of the king protea, Protea cynaroides.</title>
        <authorList>
            <person name="Chang J."/>
            <person name="Duong T.A."/>
            <person name="Schoeman C."/>
            <person name="Ma X."/>
            <person name="Roodt D."/>
            <person name="Barker N."/>
            <person name="Li Z."/>
            <person name="Van de Peer Y."/>
            <person name="Mizrachi E."/>
        </authorList>
    </citation>
    <scope>NUCLEOTIDE SEQUENCE</scope>
    <source>
        <tissue evidence="2">Young leaves</tissue>
    </source>
</reference>